<dbReference type="RefSeq" id="WP_074964363.1">
    <property type="nucleotide sequence ID" value="NZ_FONA01000014.1"/>
</dbReference>
<reference evidence="16 17" key="1">
    <citation type="submission" date="2016-10" db="EMBL/GenBank/DDBJ databases">
        <authorList>
            <person name="de Groot N.N."/>
        </authorList>
    </citation>
    <scope>NUCLEOTIDE SEQUENCE [LARGE SCALE GENOMIC DNA]</scope>
    <source>
        <strain evidence="16 17">DSM 19012</strain>
    </source>
</reference>
<dbReference type="GO" id="GO:0005829">
    <property type="term" value="C:cytosol"/>
    <property type="evidence" value="ECO:0007669"/>
    <property type="project" value="TreeGrafter"/>
</dbReference>
<dbReference type="InParanoid" id="A0A1I2BX14"/>
<dbReference type="InterPro" id="IPR001357">
    <property type="entry name" value="BRCT_dom"/>
</dbReference>
<dbReference type="PROSITE" id="PS01056">
    <property type="entry name" value="DNA_LIGASE_N2"/>
    <property type="match status" value="1"/>
</dbReference>
<dbReference type="CDD" id="cd00114">
    <property type="entry name" value="LIGANc"/>
    <property type="match status" value="1"/>
</dbReference>
<feature type="active site" description="N6-AMP-lysine intermediate" evidence="14">
    <location>
        <position position="115"/>
    </location>
</feature>
<dbReference type="FunCoup" id="A0A1I2BX14">
    <property type="interactions" value="377"/>
</dbReference>
<evidence type="ECO:0000256" key="12">
    <source>
        <dbReference type="ARBA" id="ARBA00034005"/>
    </source>
</evidence>
<keyword evidence="11 14" id="KW-0234">DNA repair</keyword>
<feature type="binding site" evidence="14">
    <location>
        <position position="113"/>
    </location>
    <ligand>
        <name>NAD(+)</name>
        <dbReference type="ChEBI" id="CHEBI:57540"/>
    </ligand>
</feature>
<feature type="binding site" evidence="14">
    <location>
        <begin position="83"/>
        <end position="84"/>
    </location>
    <ligand>
        <name>NAD(+)</name>
        <dbReference type="ChEBI" id="CHEBI:57540"/>
    </ligand>
</feature>
<dbReference type="NCBIfam" id="TIGR00575">
    <property type="entry name" value="dnlj"/>
    <property type="match status" value="1"/>
</dbReference>
<dbReference type="GO" id="GO:0006281">
    <property type="term" value="P:DNA repair"/>
    <property type="evidence" value="ECO:0007669"/>
    <property type="project" value="UniProtKB-KW"/>
</dbReference>
<dbReference type="Pfam" id="PF12826">
    <property type="entry name" value="HHH_2"/>
    <property type="match status" value="1"/>
</dbReference>
<dbReference type="PANTHER" id="PTHR23389:SF9">
    <property type="entry name" value="DNA LIGASE"/>
    <property type="match status" value="1"/>
</dbReference>
<dbReference type="STRING" id="385682.SAMN05444380_11463"/>
<evidence type="ECO:0000313" key="16">
    <source>
        <dbReference type="EMBL" id="SFE60631.1"/>
    </source>
</evidence>
<feature type="binding site" evidence="14">
    <location>
        <position position="429"/>
    </location>
    <ligand>
        <name>Zn(2+)</name>
        <dbReference type="ChEBI" id="CHEBI:29105"/>
    </ligand>
</feature>
<keyword evidence="10 14" id="KW-0520">NAD</keyword>
<dbReference type="Gene3D" id="3.40.50.10190">
    <property type="entry name" value="BRCT domain"/>
    <property type="match status" value="1"/>
</dbReference>
<dbReference type="CDD" id="cd17748">
    <property type="entry name" value="BRCT_DNA_ligase_like"/>
    <property type="match status" value="1"/>
</dbReference>
<dbReference type="SMART" id="SM00292">
    <property type="entry name" value="BRCT"/>
    <property type="match status" value="1"/>
</dbReference>
<dbReference type="Proteomes" id="UP000181976">
    <property type="component" value="Unassembled WGS sequence"/>
</dbReference>
<dbReference type="InterPro" id="IPR012340">
    <property type="entry name" value="NA-bd_OB-fold"/>
</dbReference>
<dbReference type="SUPFAM" id="SSF52113">
    <property type="entry name" value="BRCT domain"/>
    <property type="match status" value="1"/>
</dbReference>
<keyword evidence="14" id="KW-0464">Manganese</keyword>
<dbReference type="Pfam" id="PF03119">
    <property type="entry name" value="DNA_ligase_ZBD"/>
    <property type="match status" value="1"/>
</dbReference>
<feature type="binding site" evidence="14">
    <location>
        <position position="172"/>
    </location>
    <ligand>
        <name>NAD(+)</name>
        <dbReference type="ChEBI" id="CHEBI:57540"/>
    </ligand>
</feature>
<dbReference type="InterPro" id="IPR036420">
    <property type="entry name" value="BRCT_dom_sf"/>
</dbReference>
<evidence type="ECO:0000256" key="8">
    <source>
        <dbReference type="ARBA" id="ARBA00022833"/>
    </source>
</evidence>
<evidence type="ECO:0000256" key="7">
    <source>
        <dbReference type="ARBA" id="ARBA00022763"/>
    </source>
</evidence>
<dbReference type="EC" id="6.5.1.2" evidence="2 14"/>
<comment type="cofactor">
    <cofactor evidence="14">
        <name>Mg(2+)</name>
        <dbReference type="ChEBI" id="CHEBI:18420"/>
    </cofactor>
    <cofactor evidence="14">
        <name>Mn(2+)</name>
        <dbReference type="ChEBI" id="CHEBI:29035"/>
    </cofactor>
</comment>
<dbReference type="PANTHER" id="PTHR23389">
    <property type="entry name" value="CHROMOSOME TRANSMISSION FIDELITY FACTOR 18"/>
    <property type="match status" value="1"/>
</dbReference>
<dbReference type="SUPFAM" id="SSF50249">
    <property type="entry name" value="Nucleic acid-binding proteins"/>
    <property type="match status" value="1"/>
</dbReference>
<gene>
    <name evidence="14" type="primary">ligA</name>
    <name evidence="16" type="ORF">SAMN05444380_11463</name>
</gene>
<feature type="binding site" evidence="14">
    <location>
        <begin position="34"/>
        <end position="38"/>
    </location>
    <ligand>
        <name>NAD(+)</name>
        <dbReference type="ChEBI" id="CHEBI:57540"/>
    </ligand>
</feature>
<evidence type="ECO:0000256" key="5">
    <source>
        <dbReference type="ARBA" id="ARBA00022705"/>
    </source>
</evidence>
<feature type="binding site" evidence="14">
    <location>
        <position position="405"/>
    </location>
    <ligand>
        <name>Zn(2+)</name>
        <dbReference type="ChEBI" id="CHEBI:29105"/>
    </ligand>
</feature>
<proteinExistence type="inferred from homology"/>
<evidence type="ECO:0000256" key="4">
    <source>
        <dbReference type="ARBA" id="ARBA00022598"/>
    </source>
</evidence>
<evidence type="ECO:0000259" key="15">
    <source>
        <dbReference type="PROSITE" id="PS50172"/>
    </source>
</evidence>
<dbReference type="InterPro" id="IPR033136">
    <property type="entry name" value="DNA_ligase_CS"/>
</dbReference>
<dbReference type="GO" id="GO:0003677">
    <property type="term" value="F:DNA binding"/>
    <property type="evidence" value="ECO:0007669"/>
    <property type="project" value="InterPro"/>
</dbReference>
<keyword evidence="8 14" id="KW-0862">Zinc</keyword>
<evidence type="ECO:0000313" key="17">
    <source>
        <dbReference type="Proteomes" id="UP000181976"/>
    </source>
</evidence>
<accession>A0A1I2BX14</accession>
<dbReference type="InterPro" id="IPR003583">
    <property type="entry name" value="Hlx-hairpin-Hlx_DNA-bd_motif"/>
</dbReference>
<dbReference type="HAMAP" id="MF_01588">
    <property type="entry name" value="DNA_ligase_A"/>
    <property type="match status" value="1"/>
</dbReference>
<comment type="function">
    <text evidence="1 14">DNA ligase that catalyzes the formation of phosphodiester linkages between 5'-phosphoryl and 3'-hydroxyl groups in double-stranded DNA using NAD as a coenzyme and as the energy source for the reaction. It is essential for DNA replication and repair of damaged DNA.</text>
</comment>
<comment type="catalytic activity">
    <reaction evidence="12 14">
        <text>NAD(+) + (deoxyribonucleotide)n-3'-hydroxyl + 5'-phospho-(deoxyribonucleotide)m = (deoxyribonucleotide)n+m + AMP + beta-nicotinamide D-nucleotide.</text>
        <dbReference type="EC" id="6.5.1.2"/>
    </reaction>
</comment>
<dbReference type="InterPro" id="IPR004149">
    <property type="entry name" value="Znf_DNAligase_C4"/>
</dbReference>
<evidence type="ECO:0000256" key="10">
    <source>
        <dbReference type="ARBA" id="ARBA00023027"/>
    </source>
</evidence>
<dbReference type="FunFam" id="1.10.287.610:FF:000002">
    <property type="entry name" value="DNA ligase"/>
    <property type="match status" value="1"/>
</dbReference>
<keyword evidence="7 14" id="KW-0227">DNA damage</keyword>
<comment type="similarity">
    <text evidence="13 14">Belongs to the NAD-dependent DNA ligase family. LigA subfamily.</text>
</comment>
<feature type="binding site" evidence="14">
    <location>
        <position position="408"/>
    </location>
    <ligand>
        <name>Zn(2+)</name>
        <dbReference type="ChEBI" id="CHEBI:29105"/>
    </ligand>
</feature>
<dbReference type="InterPro" id="IPR013840">
    <property type="entry name" value="DNAligase_N"/>
</dbReference>
<dbReference type="Gene3D" id="2.40.50.140">
    <property type="entry name" value="Nucleic acid-binding proteins"/>
    <property type="match status" value="1"/>
</dbReference>
<dbReference type="FunFam" id="3.30.470.30:FF:000001">
    <property type="entry name" value="DNA ligase"/>
    <property type="match status" value="1"/>
</dbReference>
<dbReference type="FunFam" id="1.10.150.20:FF:000006">
    <property type="entry name" value="DNA ligase"/>
    <property type="match status" value="1"/>
</dbReference>
<dbReference type="AlphaFoldDB" id="A0A1I2BX14"/>
<evidence type="ECO:0000256" key="1">
    <source>
        <dbReference type="ARBA" id="ARBA00004067"/>
    </source>
</evidence>
<organism evidence="16 17">
    <name type="scientific">Thermophagus xiamenensis</name>
    <dbReference type="NCBI Taxonomy" id="385682"/>
    <lineage>
        <taxon>Bacteria</taxon>
        <taxon>Pseudomonadati</taxon>
        <taxon>Bacteroidota</taxon>
        <taxon>Bacteroidia</taxon>
        <taxon>Marinilabiliales</taxon>
        <taxon>Marinilabiliaceae</taxon>
        <taxon>Thermophagus</taxon>
    </lineage>
</organism>
<dbReference type="FunFam" id="1.10.150.20:FF:000007">
    <property type="entry name" value="DNA ligase"/>
    <property type="match status" value="1"/>
</dbReference>
<dbReference type="NCBIfam" id="NF005932">
    <property type="entry name" value="PRK07956.1"/>
    <property type="match status" value="1"/>
</dbReference>
<dbReference type="SMART" id="SM00278">
    <property type="entry name" value="HhH1"/>
    <property type="match status" value="3"/>
</dbReference>
<comment type="caution">
    <text evidence="14">Lacks conserved residue(s) required for the propagation of feature annotation.</text>
</comment>
<dbReference type="GO" id="GO:0046872">
    <property type="term" value="F:metal ion binding"/>
    <property type="evidence" value="ECO:0007669"/>
    <property type="project" value="UniProtKB-KW"/>
</dbReference>
<dbReference type="Pfam" id="PF01653">
    <property type="entry name" value="DNA_ligase_aden"/>
    <property type="match status" value="1"/>
</dbReference>
<dbReference type="PIRSF" id="PIRSF001604">
    <property type="entry name" value="LigA"/>
    <property type="match status" value="1"/>
</dbReference>
<dbReference type="eggNOG" id="COG0272">
    <property type="taxonomic scope" value="Bacteria"/>
</dbReference>
<keyword evidence="5 14" id="KW-0235">DNA replication</keyword>
<feature type="domain" description="BRCT" evidence="15">
    <location>
        <begin position="589"/>
        <end position="668"/>
    </location>
</feature>
<dbReference type="PROSITE" id="PS50172">
    <property type="entry name" value="BRCT"/>
    <property type="match status" value="1"/>
</dbReference>
<evidence type="ECO:0000256" key="9">
    <source>
        <dbReference type="ARBA" id="ARBA00022842"/>
    </source>
</evidence>
<keyword evidence="4 14" id="KW-0436">Ligase</keyword>
<dbReference type="SUPFAM" id="SSF56091">
    <property type="entry name" value="DNA ligase/mRNA capping enzyme, catalytic domain"/>
    <property type="match status" value="1"/>
</dbReference>
<feature type="binding site" evidence="14">
    <location>
        <position position="287"/>
    </location>
    <ligand>
        <name>NAD(+)</name>
        <dbReference type="ChEBI" id="CHEBI:57540"/>
    </ligand>
</feature>
<evidence type="ECO:0000256" key="13">
    <source>
        <dbReference type="ARBA" id="ARBA00060881"/>
    </source>
</evidence>
<dbReference type="Gene3D" id="3.30.470.30">
    <property type="entry name" value="DNA ligase/mRNA capping enzyme"/>
    <property type="match status" value="1"/>
</dbReference>
<dbReference type="Gene3D" id="1.10.287.610">
    <property type="entry name" value="Helix hairpin bin"/>
    <property type="match status" value="1"/>
</dbReference>
<dbReference type="Pfam" id="PF14520">
    <property type="entry name" value="HHH_5"/>
    <property type="match status" value="1"/>
</dbReference>
<evidence type="ECO:0000256" key="3">
    <source>
        <dbReference type="ARBA" id="ARBA00013308"/>
    </source>
</evidence>
<protein>
    <recommendedName>
        <fullName evidence="3 14">DNA ligase</fullName>
        <ecNumber evidence="2 14">6.5.1.2</ecNumber>
    </recommendedName>
    <alternativeName>
        <fullName evidence="14">Polydeoxyribonucleotide synthase [NAD(+)]</fullName>
    </alternativeName>
</protein>
<dbReference type="InterPro" id="IPR013839">
    <property type="entry name" value="DNAligase_adenylation"/>
</dbReference>
<keyword evidence="17" id="KW-1185">Reference proteome</keyword>
<dbReference type="Pfam" id="PF03120">
    <property type="entry name" value="OB_DNA_ligase"/>
    <property type="match status" value="1"/>
</dbReference>
<evidence type="ECO:0000256" key="11">
    <source>
        <dbReference type="ARBA" id="ARBA00023204"/>
    </source>
</evidence>
<dbReference type="SUPFAM" id="SSF47781">
    <property type="entry name" value="RuvA domain 2-like"/>
    <property type="match status" value="1"/>
</dbReference>
<dbReference type="Pfam" id="PF00533">
    <property type="entry name" value="BRCT"/>
    <property type="match status" value="1"/>
</dbReference>
<evidence type="ECO:0000256" key="14">
    <source>
        <dbReference type="HAMAP-Rule" id="MF_01588"/>
    </source>
</evidence>
<dbReference type="Gene3D" id="6.20.10.30">
    <property type="match status" value="1"/>
</dbReference>
<dbReference type="GO" id="GO:0006260">
    <property type="term" value="P:DNA replication"/>
    <property type="evidence" value="ECO:0007669"/>
    <property type="project" value="UniProtKB-KW"/>
</dbReference>
<name>A0A1I2BX14_9BACT</name>
<dbReference type="InterPro" id="IPR001679">
    <property type="entry name" value="DNA_ligase"/>
</dbReference>
<dbReference type="EMBL" id="FONA01000014">
    <property type="protein sequence ID" value="SFE60631.1"/>
    <property type="molecule type" value="Genomic_DNA"/>
</dbReference>
<dbReference type="Gene3D" id="1.10.150.20">
    <property type="entry name" value="5' to 3' exonuclease, C-terminal subdomain"/>
    <property type="match status" value="2"/>
</dbReference>
<keyword evidence="9 14" id="KW-0460">Magnesium</keyword>
<sequence>MEKEAARKRIELLREELNYHNYKYYIENQPEISDLEFDQKMQELADLEKQYPEFVDPSSPTMRVGSDLSEEFEQVPHKYPMLSLGNTYSEEELLDFHNRLLRLVGNNFSYVCELKYDGTSISLTYVNGVLQRAVTRGDGTVGDDVTRNVRTIRSVPLKLHGDYPSEFEIRGEIFLPVKEFEWLNDERAKAGEPPFANPRNAAAGSLKLQNSALVAKRPLDCYLYYMLGEELPTNSHYDNLMKAKSWGLKISPHMKRCQSIEEVFDFIKYWDKERHNLPFEIDGAVIKVDNINIQNQLGNTAKSPRWAIAYKFKAEQVQTRLLSIDFQVGRTGAVTPVANLEPVQLAGTIVKRASLHNADIISELGLHINDTVIVEKGGEIIPKITGVVPEKRPHQSEAVEFIKNCPACGSPLMRIEGEAAHYCSNSANCPPQIKGKIEHFISRRAMNIDGLGSETINLLYNQNLVKTISDLYRLRPSQLIPLERLGEKSARNIINSIEASKNVPWPRVLYGLGIRFVGETVAKKLAEAFPSVDQLMSATKEQLMAVDEIGEKIAESVIAFFKDEGNRNLIEELKQFGLKLEGIEPNQSLISTKLEGKNIVISGTFSKYSRDELKQMIAAHGGKNTSSVTGKTDILVAGEKTGPAKLQKAKSLGITILTEEQFLELIEK</sequence>
<dbReference type="FunFam" id="2.40.50.140:FF:000012">
    <property type="entry name" value="DNA ligase"/>
    <property type="match status" value="1"/>
</dbReference>
<dbReference type="InterPro" id="IPR041663">
    <property type="entry name" value="DisA/LigA_HHH"/>
</dbReference>
<keyword evidence="6 14" id="KW-0479">Metal-binding</keyword>
<dbReference type="InterPro" id="IPR004150">
    <property type="entry name" value="NAD_DNA_ligase_OB"/>
</dbReference>
<evidence type="ECO:0000256" key="6">
    <source>
        <dbReference type="ARBA" id="ARBA00022723"/>
    </source>
</evidence>
<feature type="binding site" evidence="14">
    <location>
        <position position="136"/>
    </location>
    <ligand>
        <name>NAD(+)</name>
        <dbReference type="ChEBI" id="CHEBI:57540"/>
    </ligand>
</feature>
<dbReference type="SMART" id="SM00532">
    <property type="entry name" value="LIGANc"/>
    <property type="match status" value="1"/>
</dbReference>
<feature type="binding site" evidence="14">
    <location>
        <position position="311"/>
    </location>
    <ligand>
        <name>NAD(+)</name>
        <dbReference type="ChEBI" id="CHEBI:57540"/>
    </ligand>
</feature>
<dbReference type="GO" id="GO:0003911">
    <property type="term" value="F:DNA ligase (NAD+) activity"/>
    <property type="evidence" value="ECO:0007669"/>
    <property type="project" value="UniProtKB-UniRule"/>
</dbReference>
<evidence type="ECO:0000256" key="2">
    <source>
        <dbReference type="ARBA" id="ARBA00012722"/>
    </source>
</evidence>
<dbReference type="InterPro" id="IPR010994">
    <property type="entry name" value="RuvA_2-like"/>
</dbReference>